<proteinExistence type="predicted"/>
<evidence type="ECO:0000313" key="2">
    <source>
        <dbReference type="EMBL" id="CAQ57536.1"/>
    </source>
</evidence>
<accession>C4PL41</accession>
<reference evidence="2" key="1">
    <citation type="journal article" date="2009" name="FEMS Microbiol. Lett.">
        <title>Genetic organization and functional analysis of the type III secretion system of Bradyrhizobium elkanii.</title>
        <authorList>
            <person name="Okazaki S."/>
            <person name="Zehner S."/>
            <person name="Hempel J."/>
            <person name="Lang K."/>
            <person name="Gottfert M."/>
        </authorList>
    </citation>
    <scope>NUCLEOTIDE SEQUENCE</scope>
    <source>
        <strain evidence="2">USDA61</strain>
    </source>
</reference>
<feature type="region of interest" description="Disordered" evidence="1">
    <location>
        <begin position="142"/>
        <end position="175"/>
    </location>
</feature>
<evidence type="ECO:0000256" key="1">
    <source>
        <dbReference type="SAM" id="MobiDB-lite"/>
    </source>
</evidence>
<sequence length="175" mass="19595">MTRSLTCNDGMRQPYLLRVKGEAVARVSVRLPDRLTRGDWQADFGWPQEALIWRVIFWMQTRDCRSGIDRQGIGQRIDCHTTFLNAASKDRNRLWGLHAGSAKSIVLMERIQKADRRRAAARLAVFDAAFTALDGLQNARPVFRRRRSPAHDTGSVSGTNAATGSMSGNSRSPPE</sequence>
<dbReference type="AlphaFoldDB" id="C4PL41"/>
<feature type="compositionally biased region" description="Polar residues" evidence="1">
    <location>
        <begin position="154"/>
        <end position="175"/>
    </location>
</feature>
<dbReference type="EMBL" id="FM162234">
    <property type="protein sequence ID" value="CAQ57536.1"/>
    <property type="molecule type" value="Genomic_DNA"/>
</dbReference>
<name>C4PL41_BRAEL</name>
<organism evidence="2">
    <name type="scientific">Bradyrhizobium elkanii</name>
    <dbReference type="NCBI Taxonomy" id="29448"/>
    <lineage>
        <taxon>Bacteria</taxon>
        <taxon>Pseudomonadati</taxon>
        <taxon>Pseudomonadota</taxon>
        <taxon>Alphaproteobacteria</taxon>
        <taxon>Hyphomicrobiales</taxon>
        <taxon>Nitrobacteraceae</taxon>
        <taxon>Bradyrhizobium</taxon>
    </lineage>
</organism>
<protein>
    <submittedName>
        <fullName evidence="2">Uncharacterized protein</fullName>
    </submittedName>
</protein>